<dbReference type="EnsemblPlants" id="Pp3c3_34720V3.1">
    <property type="protein sequence ID" value="PAC:32943966.CDS.1"/>
    <property type="gene ID" value="Pp3c3_34720"/>
</dbReference>
<name>A0A2K1KXA1_PHYPA</name>
<evidence type="ECO:0000313" key="1">
    <source>
        <dbReference type="EMBL" id="PNR58380.1"/>
    </source>
</evidence>
<protein>
    <submittedName>
        <fullName evidence="1 2">Uncharacterized protein</fullName>
    </submittedName>
</protein>
<dbReference type="Gramene" id="Pp3c3_34720V3.2">
    <property type="protein sequence ID" value="PAC:32943967.CDS.1"/>
    <property type="gene ID" value="Pp3c3_34720"/>
</dbReference>
<dbReference type="AlphaFoldDB" id="A0A2K1KXA1"/>
<keyword evidence="3" id="KW-1185">Reference proteome</keyword>
<gene>
    <name evidence="1" type="ORF">PHYPA_005375</name>
</gene>
<accession>A0A2K1KXA1</accession>
<dbReference type="InParanoid" id="A0A2K1KXA1"/>
<organism evidence="1">
    <name type="scientific">Physcomitrium patens</name>
    <name type="common">Spreading-leaved earth moss</name>
    <name type="synonym">Physcomitrella patens</name>
    <dbReference type="NCBI Taxonomy" id="3218"/>
    <lineage>
        <taxon>Eukaryota</taxon>
        <taxon>Viridiplantae</taxon>
        <taxon>Streptophyta</taxon>
        <taxon>Embryophyta</taxon>
        <taxon>Bryophyta</taxon>
        <taxon>Bryophytina</taxon>
        <taxon>Bryopsida</taxon>
        <taxon>Funariidae</taxon>
        <taxon>Funariales</taxon>
        <taxon>Funariaceae</taxon>
        <taxon>Physcomitrium</taxon>
    </lineage>
</organism>
<dbReference type="EMBL" id="ABEU02000003">
    <property type="protein sequence ID" value="PNR58380.1"/>
    <property type="molecule type" value="Genomic_DNA"/>
</dbReference>
<evidence type="ECO:0000313" key="3">
    <source>
        <dbReference type="Proteomes" id="UP000006727"/>
    </source>
</evidence>
<sequence>MVFELVKLLTPLQAGIAVAICMALSAHHMNQYSKHMEKYGDLGGLIEKRTHSTRAEAEEPVAQPEQ</sequence>
<dbReference type="Proteomes" id="UP000006727">
    <property type="component" value="Chromosome 3"/>
</dbReference>
<proteinExistence type="predicted"/>
<evidence type="ECO:0000313" key="2">
    <source>
        <dbReference type="EnsemblPlants" id="PAC:32943966.CDS.1"/>
    </source>
</evidence>
<reference evidence="1 3" key="1">
    <citation type="journal article" date="2008" name="Science">
        <title>The Physcomitrella genome reveals evolutionary insights into the conquest of land by plants.</title>
        <authorList>
            <person name="Rensing S."/>
            <person name="Lang D."/>
            <person name="Zimmer A."/>
            <person name="Terry A."/>
            <person name="Salamov A."/>
            <person name="Shapiro H."/>
            <person name="Nishiyama T."/>
            <person name="Perroud P.-F."/>
            <person name="Lindquist E."/>
            <person name="Kamisugi Y."/>
            <person name="Tanahashi T."/>
            <person name="Sakakibara K."/>
            <person name="Fujita T."/>
            <person name="Oishi K."/>
            <person name="Shin-I T."/>
            <person name="Kuroki Y."/>
            <person name="Toyoda A."/>
            <person name="Suzuki Y."/>
            <person name="Hashimoto A."/>
            <person name="Yamaguchi K."/>
            <person name="Sugano A."/>
            <person name="Kohara Y."/>
            <person name="Fujiyama A."/>
            <person name="Anterola A."/>
            <person name="Aoki S."/>
            <person name="Ashton N."/>
            <person name="Barbazuk W.B."/>
            <person name="Barker E."/>
            <person name="Bennetzen J."/>
            <person name="Bezanilla M."/>
            <person name="Blankenship R."/>
            <person name="Cho S.H."/>
            <person name="Dutcher S."/>
            <person name="Estelle M."/>
            <person name="Fawcett J.A."/>
            <person name="Gundlach H."/>
            <person name="Hanada K."/>
            <person name="Heyl A."/>
            <person name="Hicks K.A."/>
            <person name="Hugh J."/>
            <person name="Lohr M."/>
            <person name="Mayer K."/>
            <person name="Melkozernov A."/>
            <person name="Murata T."/>
            <person name="Nelson D."/>
            <person name="Pils B."/>
            <person name="Prigge M."/>
            <person name="Reiss B."/>
            <person name="Renner T."/>
            <person name="Rombauts S."/>
            <person name="Rushton P."/>
            <person name="Sanderfoot A."/>
            <person name="Schween G."/>
            <person name="Shiu S.-H."/>
            <person name="Stueber K."/>
            <person name="Theodoulou F.L."/>
            <person name="Tu H."/>
            <person name="Van de Peer Y."/>
            <person name="Verrier P.J."/>
            <person name="Waters E."/>
            <person name="Wood A."/>
            <person name="Yang L."/>
            <person name="Cove D."/>
            <person name="Cuming A."/>
            <person name="Hasebe M."/>
            <person name="Lucas S."/>
            <person name="Mishler D.B."/>
            <person name="Reski R."/>
            <person name="Grigoriev I."/>
            <person name="Quatrano R.S."/>
            <person name="Boore J.L."/>
        </authorList>
    </citation>
    <scope>NUCLEOTIDE SEQUENCE [LARGE SCALE GENOMIC DNA]</scope>
    <source>
        <strain evidence="2 3">cv. Gransden 2004</strain>
    </source>
</reference>
<reference evidence="1 3" key="2">
    <citation type="journal article" date="2018" name="Plant J.">
        <title>The Physcomitrella patens chromosome-scale assembly reveals moss genome structure and evolution.</title>
        <authorList>
            <person name="Lang D."/>
            <person name="Ullrich K.K."/>
            <person name="Murat F."/>
            <person name="Fuchs J."/>
            <person name="Jenkins J."/>
            <person name="Haas F.B."/>
            <person name="Piednoel M."/>
            <person name="Gundlach H."/>
            <person name="Van Bel M."/>
            <person name="Meyberg R."/>
            <person name="Vives C."/>
            <person name="Morata J."/>
            <person name="Symeonidi A."/>
            <person name="Hiss M."/>
            <person name="Muchero W."/>
            <person name="Kamisugi Y."/>
            <person name="Saleh O."/>
            <person name="Blanc G."/>
            <person name="Decker E.L."/>
            <person name="van Gessel N."/>
            <person name="Grimwood J."/>
            <person name="Hayes R.D."/>
            <person name="Graham S.W."/>
            <person name="Gunter L.E."/>
            <person name="McDaniel S.F."/>
            <person name="Hoernstein S.N.W."/>
            <person name="Larsson A."/>
            <person name="Li F.W."/>
            <person name="Perroud P.F."/>
            <person name="Phillips J."/>
            <person name="Ranjan P."/>
            <person name="Rokshar D.S."/>
            <person name="Rothfels C.J."/>
            <person name="Schneider L."/>
            <person name="Shu S."/>
            <person name="Stevenson D.W."/>
            <person name="Thummler F."/>
            <person name="Tillich M."/>
            <person name="Villarreal Aguilar J.C."/>
            <person name="Widiez T."/>
            <person name="Wong G.K."/>
            <person name="Wymore A."/>
            <person name="Zhang Y."/>
            <person name="Zimmer A.D."/>
            <person name="Quatrano R.S."/>
            <person name="Mayer K.F.X."/>
            <person name="Goodstein D."/>
            <person name="Casacuberta J.M."/>
            <person name="Vandepoele K."/>
            <person name="Reski R."/>
            <person name="Cuming A.C."/>
            <person name="Tuskan G.A."/>
            <person name="Maumus F."/>
            <person name="Salse J."/>
            <person name="Schmutz J."/>
            <person name="Rensing S.A."/>
        </authorList>
    </citation>
    <scope>NUCLEOTIDE SEQUENCE [LARGE SCALE GENOMIC DNA]</scope>
    <source>
        <strain evidence="2 3">cv. Gransden 2004</strain>
    </source>
</reference>
<dbReference type="Gramene" id="Pp3c3_34720V3.1">
    <property type="protein sequence ID" value="PAC:32943966.CDS.1"/>
    <property type="gene ID" value="Pp3c3_34720"/>
</dbReference>
<dbReference type="PaxDb" id="3218-PP1S112_115V6.1"/>
<reference evidence="2" key="3">
    <citation type="submission" date="2020-12" db="UniProtKB">
        <authorList>
            <consortium name="EnsemblPlants"/>
        </authorList>
    </citation>
    <scope>IDENTIFICATION</scope>
</reference>
<dbReference type="EnsemblPlants" id="Pp3c3_34720V3.2">
    <property type="protein sequence ID" value="PAC:32943967.CDS.1"/>
    <property type="gene ID" value="Pp3c3_34720"/>
</dbReference>